<dbReference type="GO" id="GO:0051536">
    <property type="term" value="F:iron-sulfur cluster binding"/>
    <property type="evidence" value="ECO:0007669"/>
    <property type="project" value="UniProtKB-KW"/>
</dbReference>
<dbReference type="GO" id="GO:0046872">
    <property type="term" value="F:metal ion binding"/>
    <property type="evidence" value="ECO:0007669"/>
    <property type="project" value="UniProtKB-KW"/>
</dbReference>
<comment type="cofactor">
    <cofactor evidence="1">
        <name>[4Fe-4S] cluster</name>
        <dbReference type="ChEBI" id="CHEBI:49883"/>
    </cofactor>
</comment>
<dbReference type="GO" id="GO:0003824">
    <property type="term" value="F:catalytic activity"/>
    <property type="evidence" value="ECO:0007669"/>
    <property type="project" value="InterPro"/>
</dbReference>
<keyword evidence="3" id="KW-0479">Metal-binding</keyword>
<dbReference type="Gene3D" id="3.20.20.70">
    <property type="entry name" value="Aldolase class I"/>
    <property type="match status" value="1"/>
</dbReference>
<evidence type="ECO:0000256" key="4">
    <source>
        <dbReference type="ARBA" id="ARBA00023004"/>
    </source>
</evidence>
<dbReference type="SMART" id="SM00729">
    <property type="entry name" value="Elp3"/>
    <property type="match status" value="1"/>
</dbReference>
<proteinExistence type="predicted"/>
<protein>
    <submittedName>
        <fullName evidence="7">Radical SAM superfamily protein</fullName>
    </submittedName>
</protein>
<organism evidence="7 8">
    <name type="scientific">Desulfobacula phenolica</name>
    <dbReference type="NCBI Taxonomy" id="90732"/>
    <lineage>
        <taxon>Bacteria</taxon>
        <taxon>Pseudomonadati</taxon>
        <taxon>Thermodesulfobacteriota</taxon>
        <taxon>Desulfobacteria</taxon>
        <taxon>Desulfobacterales</taxon>
        <taxon>Desulfobacteraceae</taxon>
        <taxon>Desulfobacula</taxon>
    </lineage>
</organism>
<dbReference type="CDD" id="cd01335">
    <property type="entry name" value="Radical_SAM"/>
    <property type="match status" value="1"/>
</dbReference>
<keyword evidence="4" id="KW-0408">Iron</keyword>
<keyword evidence="2" id="KW-0949">S-adenosyl-L-methionine</keyword>
<reference evidence="8" key="1">
    <citation type="submission" date="2016-10" db="EMBL/GenBank/DDBJ databases">
        <authorList>
            <person name="Varghese N."/>
            <person name="Submissions S."/>
        </authorList>
    </citation>
    <scope>NUCLEOTIDE SEQUENCE [LARGE SCALE GENOMIC DNA]</scope>
    <source>
        <strain evidence="8">DSM 3384</strain>
    </source>
</reference>
<dbReference type="SFLD" id="SFLDG01095">
    <property type="entry name" value="Uncharacterised_Radical_SAM_Su"/>
    <property type="match status" value="1"/>
</dbReference>
<accession>A0A1H2FTM4</accession>
<dbReference type="InterPro" id="IPR058240">
    <property type="entry name" value="rSAM_sf"/>
</dbReference>
<evidence type="ECO:0000256" key="1">
    <source>
        <dbReference type="ARBA" id="ARBA00001966"/>
    </source>
</evidence>
<dbReference type="InterPro" id="IPR006638">
    <property type="entry name" value="Elp3/MiaA/NifB-like_rSAM"/>
</dbReference>
<keyword evidence="5" id="KW-0411">Iron-sulfur</keyword>
<dbReference type="EMBL" id="FNLL01000004">
    <property type="protein sequence ID" value="SDU10684.1"/>
    <property type="molecule type" value="Genomic_DNA"/>
</dbReference>
<dbReference type="InterPro" id="IPR051198">
    <property type="entry name" value="BchE-like"/>
</dbReference>
<dbReference type="Pfam" id="PF04055">
    <property type="entry name" value="Radical_SAM"/>
    <property type="match status" value="1"/>
</dbReference>
<evidence type="ECO:0000256" key="5">
    <source>
        <dbReference type="ARBA" id="ARBA00023014"/>
    </source>
</evidence>
<evidence type="ECO:0000313" key="8">
    <source>
        <dbReference type="Proteomes" id="UP000199608"/>
    </source>
</evidence>
<dbReference type="PANTHER" id="PTHR43409:SF4">
    <property type="entry name" value="RADICAL SAM SUPERFAMILY PROTEIN"/>
    <property type="match status" value="1"/>
</dbReference>
<evidence type="ECO:0000313" key="7">
    <source>
        <dbReference type="EMBL" id="SDU10684.1"/>
    </source>
</evidence>
<evidence type="ECO:0000259" key="6">
    <source>
        <dbReference type="PROSITE" id="PS51918"/>
    </source>
</evidence>
<name>A0A1H2FTM4_9BACT</name>
<dbReference type="AlphaFoldDB" id="A0A1H2FTM4"/>
<dbReference type="SUPFAM" id="SSF102114">
    <property type="entry name" value="Radical SAM enzymes"/>
    <property type="match status" value="1"/>
</dbReference>
<dbReference type="SFLD" id="SFLDS00029">
    <property type="entry name" value="Radical_SAM"/>
    <property type="match status" value="1"/>
</dbReference>
<dbReference type="RefSeq" id="WP_092232882.1">
    <property type="nucleotide sequence ID" value="NZ_FNLL01000004.1"/>
</dbReference>
<dbReference type="PROSITE" id="PS51918">
    <property type="entry name" value="RADICAL_SAM"/>
    <property type="match status" value="1"/>
</dbReference>
<dbReference type="Proteomes" id="UP000199608">
    <property type="component" value="Unassembled WGS sequence"/>
</dbReference>
<sequence length="350" mass="39446">MQDSPLETYDFETGMYRPPSEGGSASLLVRLTRNCPWNHCTFCAMYKSEKFELRKPEDIIQDINVMNDIYLQIKKMSIKLGQEGQITNQAVGEFIKKAPGLYFHPGISMLLTWLASGGKTVFLQDADSLIMKTDHMIQVLNHLKTTFPTIERITSYGRSRTIARKPAADLEKIRKAGLDRLHIGLETGDAALLKKIKKGATPEDHVKGGQKAMEAGFQVSEYWMPGLGGKTFSKDHAANTAHTLNLINPHYIRSRPFTPRPGTILHEKASRNELDRLTPKEQLLEIKQTLKALDVTSKVCFDHAGNFWSAPNGQLLLTHDYEGYQFPKEKENLMALIQKGIDHYSSPFIS</sequence>
<dbReference type="InterPro" id="IPR013785">
    <property type="entry name" value="Aldolase_TIM"/>
</dbReference>
<dbReference type="PANTHER" id="PTHR43409">
    <property type="entry name" value="ANAEROBIC MAGNESIUM-PROTOPORPHYRIN IX MONOMETHYL ESTER CYCLASE-RELATED"/>
    <property type="match status" value="1"/>
</dbReference>
<feature type="domain" description="Radical SAM core" evidence="6">
    <location>
        <begin position="21"/>
        <end position="296"/>
    </location>
</feature>
<evidence type="ECO:0000256" key="3">
    <source>
        <dbReference type="ARBA" id="ARBA00022723"/>
    </source>
</evidence>
<evidence type="ECO:0000256" key="2">
    <source>
        <dbReference type="ARBA" id="ARBA00022691"/>
    </source>
</evidence>
<dbReference type="InterPro" id="IPR007197">
    <property type="entry name" value="rSAM"/>
</dbReference>
<gene>
    <name evidence="7" type="ORF">SAMN04487931_104334</name>
</gene>
<keyword evidence="8" id="KW-1185">Reference proteome</keyword>